<dbReference type="InterPro" id="IPR052055">
    <property type="entry name" value="Hepadnavirus_pol/RT"/>
</dbReference>
<dbReference type="OrthoDB" id="447069at2759"/>
<keyword evidence="2" id="KW-1185">Reference proteome</keyword>
<dbReference type="Proteomes" id="UP000649617">
    <property type="component" value="Unassembled WGS sequence"/>
</dbReference>
<dbReference type="InterPro" id="IPR043502">
    <property type="entry name" value="DNA/RNA_pol_sf"/>
</dbReference>
<reference evidence="1" key="1">
    <citation type="submission" date="2021-02" db="EMBL/GenBank/DDBJ databases">
        <authorList>
            <person name="Dougan E. K."/>
            <person name="Rhodes N."/>
            <person name="Thang M."/>
            <person name="Chan C."/>
        </authorList>
    </citation>
    <scope>NUCLEOTIDE SEQUENCE</scope>
</reference>
<dbReference type="PANTHER" id="PTHR33050:SF7">
    <property type="entry name" value="RIBONUCLEASE H"/>
    <property type="match status" value="1"/>
</dbReference>
<proteinExistence type="predicted"/>
<dbReference type="SUPFAM" id="SSF56672">
    <property type="entry name" value="DNA/RNA polymerases"/>
    <property type="match status" value="1"/>
</dbReference>
<gene>
    <name evidence="1" type="ORF">SPIL2461_LOCUS3160</name>
</gene>
<dbReference type="PANTHER" id="PTHR33050">
    <property type="entry name" value="REVERSE TRANSCRIPTASE DOMAIN-CONTAINING PROTEIN"/>
    <property type="match status" value="1"/>
</dbReference>
<comment type="caution">
    <text evidence="1">The sequence shown here is derived from an EMBL/GenBank/DDBJ whole genome shotgun (WGS) entry which is preliminary data.</text>
</comment>
<organism evidence="1 2">
    <name type="scientific">Symbiodinium pilosum</name>
    <name type="common">Dinoflagellate</name>
    <dbReference type="NCBI Taxonomy" id="2952"/>
    <lineage>
        <taxon>Eukaryota</taxon>
        <taxon>Sar</taxon>
        <taxon>Alveolata</taxon>
        <taxon>Dinophyceae</taxon>
        <taxon>Suessiales</taxon>
        <taxon>Symbiodiniaceae</taxon>
        <taxon>Symbiodinium</taxon>
    </lineage>
</organism>
<name>A0A812KA54_SYMPI</name>
<dbReference type="AlphaFoldDB" id="A0A812KA54"/>
<accession>A0A812KA54</accession>
<evidence type="ECO:0000313" key="1">
    <source>
        <dbReference type="EMBL" id="CAE7225497.1"/>
    </source>
</evidence>
<sequence>MLRFFIQDPDVSEDHAPWAEVAWYNQAADTNEGVSCYEMSPVEDSYHSPSCASNLHAAGTSLVAQLRADADPAADPSTRKLPPGERAARLEDQRKRLVGLQIEGPLECAYSTLDLFAGMICVSRNHEIMNLKPSKELKIDSAGSVNVRETAPTMECQIHTELECQQAMQRRALAMDAVGLISFEVGMAWINSLFNIMTQPVAPGFARISLVQLLRTDRVAFARMSELSRGGIRPSAAGVRPLDNILKTMRDDSSVMFYMLPTLAMHAPPKRTWDEMTWGNKGKEAFGKGKLPEALRKAGCVAMDRQGRRRCFGYNLDGSLSVANTGSAPAARAKAKSFAVEWSLEQPHRSLFWKTVWWRAVLQHLRPYFIFFANCMHGGARPKRTCLATSVSALVALSRECDNQHTHFSWGKCGLGWSTTAEVEYPHELCKLWSQLLIMHLVKQGAIAPIQHSAQDQPHAFSSVSTLTQTRKSPALMPEFKHVQSLTALKPPDLKANAQMDLSDLIKMRTVFFNHWTQRAKALTCEEKKLHQSLPTHRREILKGKRLLLMKEMLTELGYRDVTLVDDLISGFSLVGQTPDAAALPSTFQPAFLSEDDLLHERRDANLAILHSTQSTGDAELDHELWTKSQEEVNKGWLAKIDDLKDAVNNGRISRRFPLRQGGKVRCVDNYSESQINDSITITSKVTVDGPDTVAASAAETIKALQAEGKCTKLKARALDLKSAYRQLPISDSSLKYARLSIFNPESQKAECFQQYAVPFGARASVVAFIRCARALQWLALQIYLIVTCYFDDYCNMAPDQGSDNAEKALTMLFDLLGWSYDRDGPKSGSMSESISLLGVVLNLSQSGEGKVLIENTASRKEELKEEISRFLAAGRINQPETSKLKGRMTFAEGQLFGRVCRALFNALGRHLHEHPPGGLLDDDCRASMTLFLEYIQHGRPRAVDAQSKTTFFLFTDAHFETSTFTGGIGAVLVDNQGKVVQWFSHMLDRDNCRQIATSDEEQIITELEAVGVLAAINQWKSWFCKKQQKHMVCFLDNEGARGAILRGRSHNSLLNAIAHQICETEDINCIFPWYARIPSISNLADPPSRGIPHPWLVADKEVKLEANLFACLA</sequence>
<protein>
    <submittedName>
        <fullName evidence="1">Uncharacterized protein</fullName>
    </submittedName>
</protein>
<evidence type="ECO:0000313" key="2">
    <source>
        <dbReference type="Proteomes" id="UP000649617"/>
    </source>
</evidence>
<dbReference type="EMBL" id="CAJNIZ010003753">
    <property type="protein sequence ID" value="CAE7225497.1"/>
    <property type="molecule type" value="Genomic_DNA"/>
</dbReference>